<dbReference type="PROSITE" id="PS51421">
    <property type="entry name" value="RAS"/>
    <property type="match status" value="1"/>
</dbReference>
<dbReference type="PANTHER" id="PTHR24072">
    <property type="entry name" value="RHO FAMILY GTPASE"/>
    <property type="match status" value="1"/>
</dbReference>
<dbReference type="OrthoDB" id="25896at2759"/>
<evidence type="ECO:0000256" key="2">
    <source>
        <dbReference type="ARBA" id="ARBA00023134"/>
    </source>
</evidence>
<dbReference type="GO" id="GO:0005525">
    <property type="term" value="F:GTP binding"/>
    <property type="evidence" value="ECO:0007669"/>
    <property type="project" value="UniProtKB-KW"/>
</dbReference>
<dbReference type="InterPro" id="IPR005225">
    <property type="entry name" value="Small_GTP-bd"/>
</dbReference>
<dbReference type="Proteomes" id="UP000242188">
    <property type="component" value="Unassembled WGS sequence"/>
</dbReference>
<proteinExistence type="predicted"/>
<dbReference type="InterPro" id="IPR027417">
    <property type="entry name" value="P-loop_NTPase"/>
</dbReference>
<dbReference type="PROSITE" id="PS51419">
    <property type="entry name" value="RAB"/>
    <property type="match status" value="1"/>
</dbReference>
<keyword evidence="1" id="KW-0547">Nucleotide-binding</keyword>
<dbReference type="NCBIfam" id="TIGR00231">
    <property type="entry name" value="small_GTP"/>
    <property type="match status" value="1"/>
</dbReference>
<name>A0A210QQ10_MIZYE</name>
<organism evidence="3 4">
    <name type="scientific">Mizuhopecten yessoensis</name>
    <name type="common">Japanese scallop</name>
    <name type="synonym">Patinopecten yessoensis</name>
    <dbReference type="NCBI Taxonomy" id="6573"/>
    <lineage>
        <taxon>Eukaryota</taxon>
        <taxon>Metazoa</taxon>
        <taxon>Spiralia</taxon>
        <taxon>Lophotrochozoa</taxon>
        <taxon>Mollusca</taxon>
        <taxon>Bivalvia</taxon>
        <taxon>Autobranchia</taxon>
        <taxon>Pteriomorphia</taxon>
        <taxon>Pectinida</taxon>
        <taxon>Pectinoidea</taxon>
        <taxon>Pectinidae</taxon>
        <taxon>Mizuhopecten</taxon>
    </lineage>
</organism>
<sequence>MVNASKPVSCTLVGDGMVGKTSIALSFIGKQAEENYVATVFENYAGGTSVAGEQYTVSIYDPAGKHDYASMRVCTYTDCEVILMCYNVSDRDSFDSIASFWLPEVRKFRGTKSTVILVATQTDTRNPDSDSSVSTEEGEKLAREINAGGYMETTTQNYDSVKTVFEKVVTCALKCRKKKKTLFKKISRR</sequence>
<dbReference type="CDD" id="cd00157">
    <property type="entry name" value="Rho"/>
    <property type="match status" value="1"/>
</dbReference>
<dbReference type="GO" id="GO:0003924">
    <property type="term" value="F:GTPase activity"/>
    <property type="evidence" value="ECO:0007669"/>
    <property type="project" value="InterPro"/>
</dbReference>
<comment type="caution">
    <text evidence="3">The sequence shown here is derived from an EMBL/GenBank/DDBJ whole genome shotgun (WGS) entry which is preliminary data.</text>
</comment>
<dbReference type="SMART" id="SM00175">
    <property type="entry name" value="RAB"/>
    <property type="match status" value="1"/>
</dbReference>
<accession>A0A210QQ10</accession>
<evidence type="ECO:0000256" key="1">
    <source>
        <dbReference type="ARBA" id="ARBA00022741"/>
    </source>
</evidence>
<keyword evidence="4" id="KW-1185">Reference proteome</keyword>
<dbReference type="AlphaFoldDB" id="A0A210QQ10"/>
<dbReference type="SUPFAM" id="SSF52540">
    <property type="entry name" value="P-loop containing nucleoside triphosphate hydrolases"/>
    <property type="match status" value="1"/>
</dbReference>
<keyword evidence="2" id="KW-0342">GTP-binding</keyword>
<evidence type="ECO:0000313" key="4">
    <source>
        <dbReference type="Proteomes" id="UP000242188"/>
    </source>
</evidence>
<dbReference type="SMART" id="SM00173">
    <property type="entry name" value="RAS"/>
    <property type="match status" value="1"/>
</dbReference>
<dbReference type="PRINTS" id="PR00449">
    <property type="entry name" value="RASTRNSFRMNG"/>
</dbReference>
<dbReference type="Gene3D" id="3.40.50.300">
    <property type="entry name" value="P-loop containing nucleotide triphosphate hydrolases"/>
    <property type="match status" value="1"/>
</dbReference>
<dbReference type="EMBL" id="NEDP02002425">
    <property type="protein sequence ID" value="OWF50809.1"/>
    <property type="molecule type" value="Genomic_DNA"/>
</dbReference>
<dbReference type="InterPro" id="IPR001806">
    <property type="entry name" value="Small_GTPase"/>
</dbReference>
<evidence type="ECO:0000313" key="3">
    <source>
        <dbReference type="EMBL" id="OWF50809.1"/>
    </source>
</evidence>
<dbReference type="GO" id="GO:0007264">
    <property type="term" value="P:small GTPase-mediated signal transduction"/>
    <property type="evidence" value="ECO:0007669"/>
    <property type="project" value="InterPro"/>
</dbReference>
<gene>
    <name evidence="3" type="ORF">KP79_PYT09549</name>
</gene>
<reference evidence="3 4" key="1">
    <citation type="journal article" date="2017" name="Nat. Ecol. Evol.">
        <title>Scallop genome provides insights into evolution of bilaterian karyotype and development.</title>
        <authorList>
            <person name="Wang S."/>
            <person name="Zhang J."/>
            <person name="Jiao W."/>
            <person name="Li J."/>
            <person name="Xun X."/>
            <person name="Sun Y."/>
            <person name="Guo X."/>
            <person name="Huan P."/>
            <person name="Dong B."/>
            <person name="Zhang L."/>
            <person name="Hu X."/>
            <person name="Sun X."/>
            <person name="Wang J."/>
            <person name="Zhao C."/>
            <person name="Wang Y."/>
            <person name="Wang D."/>
            <person name="Huang X."/>
            <person name="Wang R."/>
            <person name="Lv J."/>
            <person name="Li Y."/>
            <person name="Zhang Z."/>
            <person name="Liu B."/>
            <person name="Lu W."/>
            <person name="Hui Y."/>
            <person name="Liang J."/>
            <person name="Zhou Z."/>
            <person name="Hou R."/>
            <person name="Li X."/>
            <person name="Liu Y."/>
            <person name="Li H."/>
            <person name="Ning X."/>
            <person name="Lin Y."/>
            <person name="Zhao L."/>
            <person name="Xing Q."/>
            <person name="Dou J."/>
            <person name="Li Y."/>
            <person name="Mao J."/>
            <person name="Guo H."/>
            <person name="Dou H."/>
            <person name="Li T."/>
            <person name="Mu C."/>
            <person name="Jiang W."/>
            <person name="Fu Q."/>
            <person name="Fu X."/>
            <person name="Miao Y."/>
            <person name="Liu J."/>
            <person name="Yu Q."/>
            <person name="Li R."/>
            <person name="Liao H."/>
            <person name="Li X."/>
            <person name="Kong Y."/>
            <person name="Jiang Z."/>
            <person name="Chourrout D."/>
            <person name="Li R."/>
            <person name="Bao Z."/>
        </authorList>
    </citation>
    <scope>NUCLEOTIDE SEQUENCE [LARGE SCALE GENOMIC DNA]</scope>
    <source>
        <strain evidence="3 4">PY_sf001</strain>
    </source>
</reference>
<dbReference type="InterPro" id="IPR003578">
    <property type="entry name" value="Small_GTPase_Rho"/>
</dbReference>
<dbReference type="PROSITE" id="PS51420">
    <property type="entry name" value="RHO"/>
    <property type="match status" value="1"/>
</dbReference>
<dbReference type="Pfam" id="PF00071">
    <property type="entry name" value="Ras"/>
    <property type="match status" value="1"/>
</dbReference>
<protein>
    <submittedName>
        <fullName evidence="3">Ras-like GTP-binding protein RhoL</fullName>
    </submittedName>
</protein>
<dbReference type="SMART" id="SM00174">
    <property type="entry name" value="RHO"/>
    <property type="match status" value="1"/>
</dbReference>
<dbReference type="STRING" id="6573.A0A210QQ10"/>